<evidence type="ECO:0000313" key="2">
    <source>
        <dbReference type="EMBL" id="OUM88214.1"/>
    </source>
</evidence>
<dbReference type="Proteomes" id="UP000196475">
    <property type="component" value="Unassembled WGS sequence"/>
</dbReference>
<organism evidence="2 3">
    <name type="scientific">Bacillus thermozeamaize</name>
    <dbReference type="NCBI Taxonomy" id="230954"/>
    <lineage>
        <taxon>Bacteria</taxon>
        <taxon>Bacillati</taxon>
        <taxon>Bacillota</taxon>
        <taxon>Bacilli</taxon>
        <taxon>Bacillales</taxon>
        <taxon>Bacillaceae</taxon>
        <taxon>Bacillus</taxon>
    </lineage>
</organism>
<evidence type="ECO:0000256" key="1">
    <source>
        <dbReference type="SAM" id="Phobius"/>
    </source>
</evidence>
<sequence>MSVRTVARAAMIAALYVVLTLAFAPYSYGPIQVRVSEALTVLPIFFPEAIPGLFIGCLVANALGGLGLWDIFGGSLVTLLAAIGTYLLRRSWLAFAVPVLANAFLVSAYLAPIFHVPYWATVLYVGLGEAIAVGAFGVPLAIVLRKRLGKK</sequence>
<feature type="transmembrane region" description="Helical" evidence="1">
    <location>
        <begin position="68"/>
        <end position="88"/>
    </location>
</feature>
<dbReference type="PANTHER" id="PTHR40044">
    <property type="entry name" value="INTEGRAL MEMBRANE PROTEIN-RELATED"/>
    <property type="match status" value="1"/>
</dbReference>
<accession>A0A1Y3PMC4</accession>
<gene>
    <name evidence="2" type="ORF">BAA01_08585</name>
</gene>
<feature type="transmembrane region" description="Helical" evidence="1">
    <location>
        <begin position="6"/>
        <end position="26"/>
    </location>
</feature>
<feature type="transmembrane region" description="Helical" evidence="1">
    <location>
        <begin position="38"/>
        <end position="62"/>
    </location>
</feature>
<name>A0A1Y3PMC4_9BACI</name>
<feature type="transmembrane region" description="Helical" evidence="1">
    <location>
        <begin position="122"/>
        <end position="144"/>
    </location>
</feature>
<dbReference type="PANTHER" id="PTHR40044:SF1">
    <property type="entry name" value="INTEGRAL MEMBRANE PROTEIN"/>
    <property type="match status" value="1"/>
</dbReference>
<keyword evidence="1" id="KW-0472">Membrane</keyword>
<dbReference type="AlphaFoldDB" id="A0A1Y3PMC4"/>
<evidence type="ECO:0000313" key="3">
    <source>
        <dbReference type="Proteomes" id="UP000196475"/>
    </source>
</evidence>
<dbReference type="PIRSF" id="PIRSF031501">
    <property type="entry name" value="QueT"/>
    <property type="match status" value="1"/>
</dbReference>
<feature type="transmembrane region" description="Helical" evidence="1">
    <location>
        <begin position="95"/>
        <end position="116"/>
    </location>
</feature>
<reference evidence="3" key="1">
    <citation type="submission" date="2016-06" db="EMBL/GenBank/DDBJ databases">
        <authorList>
            <person name="Nascimento L."/>
            <person name="Pereira R.V."/>
            <person name="Martins L.F."/>
            <person name="Quaggio R.B."/>
            <person name="Silva A.M."/>
            <person name="Setubal J.C."/>
        </authorList>
    </citation>
    <scope>NUCLEOTIDE SEQUENCE [LARGE SCALE GENOMIC DNA]</scope>
</reference>
<keyword evidence="1" id="KW-1133">Transmembrane helix</keyword>
<comment type="caution">
    <text evidence="2">The sequence shown here is derived from an EMBL/GenBank/DDBJ whole genome shotgun (WGS) entry which is preliminary data.</text>
</comment>
<dbReference type="Pfam" id="PF06177">
    <property type="entry name" value="QueT"/>
    <property type="match status" value="1"/>
</dbReference>
<dbReference type="InterPro" id="IPR010387">
    <property type="entry name" value="QueT"/>
</dbReference>
<dbReference type="EMBL" id="LZRT01000064">
    <property type="protein sequence ID" value="OUM88214.1"/>
    <property type="molecule type" value="Genomic_DNA"/>
</dbReference>
<proteinExistence type="predicted"/>
<keyword evidence="1" id="KW-0812">Transmembrane</keyword>
<protein>
    <recommendedName>
        <fullName evidence="4">Transporter</fullName>
    </recommendedName>
</protein>
<evidence type="ECO:0008006" key="4">
    <source>
        <dbReference type="Google" id="ProtNLM"/>
    </source>
</evidence>